<reference evidence="1" key="1">
    <citation type="submission" date="2024-06" db="EMBL/GenBank/DDBJ databases">
        <authorList>
            <person name="Gannavaram S."/>
            <person name="Nemani S."/>
            <person name="Datta M."/>
            <person name="Picchiottino A."/>
            <person name="Mereddy A."/>
            <person name="Gannavaram N."/>
            <person name="Honeycutt C."/>
            <person name="Tran D."/>
            <person name="Choi K."/>
            <person name="Srinivasan K."/>
            <person name="Johnson A."/>
        </authorList>
    </citation>
    <scope>NUCLEOTIDE SEQUENCE</scope>
</reference>
<sequence>MINNDAVVKCVHDAADAFHSRLAKLGATEMYTDPQYPVTCTLFGYSNDRNNQIIEVKLGNTVIDKLIITNRRMKHRCNFRHVYGVKSRISGL</sequence>
<organism evidence="1">
    <name type="scientific">Pantoea phage Survivor</name>
    <dbReference type="NCBI Taxonomy" id="3232176"/>
    <lineage>
        <taxon>Viruses</taxon>
        <taxon>Duplodnaviria</taxon>
        <taxon>Heunggongvirae</taxon>
        <taxon>Uroviricota</taxon>
        <taxon>Caudoviricetes</taxon>
    </lineage>
</organism>
<dbReference type="EMBL" id="PP885733">
    <property type="protein sequence ID" value="XCN28152.1"/>
    <property type="molecule type" value="Genomic_DNA"/>
</dbReference>
<proteinExistence type="predicted"/>
<protein>
    <submittedName>
        <fullName evidence="1">Uncharacterized protein</fullName>
    </submittedName>
</protein>
<name>A0AAU8L0B2_9CAUD</name>
<accession>A0AAU8L0B2</accession>
<evidence type="ECO:0000313" key="1">
    <source>
        <dbReference type="EMBL" id="XCN28152.1"/>
    </source>
</evidence>